<comment type="caution">
    <text evidence="1">The sequence shown here is derived from an EMBL/GenBank/DDBJ whole genome shotgun (WGS) entry which is preliminary data.</text>
</comment>
<gene>
    <name evidence="1" type="ORF">EV421DRAFT_1743107</name>
</gene>
<proteinExistence type="predicted"/>
<name>A0AA39IVX1_9AGAR</name>
<accession>A0AA39IVX1</accession>
<keyword evidence="2" id="KW-1185">Reference proteome</keyword>
<evidence type="ECO:0000313" key="1">
    <source>
        <dbReference type="EMBL" id="KAK0431438.1"/>
    </source>
</evidence>
<dbReference type="Proteomes" id="UP001175226">
    <property type="component" value="Unassembled WGS sequence"/>
</dbReference>
<evidence type="ECO:0000313" key="2">
    <source>
        <dbReference type="Proteomes" id="UP001175226"/>
    </source>
</evidence>
<reference evidence="1" key="1">
    <citation type="submission" date="2023-06" db="EMBL/GenBank/DDBJ databases">
        <authorList>
            <consortium name="Lawrence Berkeley National Laboratory"/>
            <person name="Ahrendt S."/>
            <person name="Sahu N."/>
            <person name="Indic B."/>
            <person name="Wong-Bajracharya J."/>
            <person name="Merenyi Z."/>
            <person name="Ke H.-M."/>
            <person name="Monk M."/>
            <person name="Kocsube S."/>
            <person name="Drula E."/>
            <person name="Lipzen A."/>
            <person name="Balint B."/>
            <person name="Henrissat B."/>
            <person name="Andreopoulos B."/>
            <person name="Martin F.M."/>
            <person name="Harder C.B."/>
            <person name="Rigling D."/>
            <person name="Ford K.L."/>
            <person name="Foster G.D."/>
            <person name="Pangilinan J."/>
            <person name="Papanicolaou A."/>
            <person name="Barry K."/>
            <person name="LaButti K."/>
            <person name="Viragh M."/>
            <person name="Koriabine M."/>
            <person name="Yan M."/>
            <person name="Riley R."/>
            <person name="Champramary S."/>
            <person name="Plett K.L."/>
            <person name="Tsai I.J."/>
            <person name="Slot J."/>
            <person name="Sipos G."/>
            <person name="Plett J."/>
            <person name="Nagy L.G."/>
            <person name="Grigoriev I.V."/>
        </authorList>
    </citation>
    <scope>NUCLEOTIDE SEQUENCE</scope>
    <source>
        <strain evidence="1">FPL87.14</strain>
    </source>
</reference>
<dbReference type="AlphaFoldDB" id="A0AA39IVX1"/>
<organism evidence="1 2">
    <name type="scientific">Armillaria borealis</name>
    <dbReference type="NCBI Taxonomy" id="47425"/>
    <lineage>
        <taxon>Eukaryota</taxon>
        <taxon>Fungi</taxon>
        <taxon>Dikarya</taxon>
        <taxon>Basidiomycota</taxon>
        <taxon>Agaricomycotina</taxon>
        <taxon>Agaricomycetes</taxon>
        <taxon>Agaricomycetidae</taxon>
        <taxon>Agaricales</taxon>
        <taxon>Marasmiineae</taxon>
        <taxon>Physalacriaceae</taxon>
        <taxon>Armillaria</taxon>
    </lineage>
</organism>
<sequence>MSLPQLSFFCRHGAESLMQMKDDRTRPSPTYATLDSENNKMTYLKVERKLPGEQVPERADRNISEGIVADPYYWSETIKYLRSLPPVLGFISCGDVERRKMYNRLR</sequence>
<dbReference type="EMBL" id="JAUEPT010000114">
    <property type="protein sequence ID" value="KAK0431438.1"/>
    <property type="molecule type" value="Genomic_DNA"/>
</dbReference>
<protein>
    <submittedName>
        <fullName evidence="1">Uncharacterized protein</fullName>
    </submittedName>
</protein>